<dbReference type="EMBL" id="CBTB010000251">
    <property type="protein sequence ID" value="CDH34740.1"/>
    <property type="molecule type" value="Genomic_DNA"/>
</dbReference>
<accession>A0A077QN06</accession>
<organism evidence="3 4">
    <name type="scientific">Xenorhabdus bovienii str. Intermedium</name>
    <dbReference type="NCBI Taxonomy" id="1379677"/>
    <lineage>
        <taxon>Bacteria</taxon>
        <taxon>Pseudomonadati</taxon>
        <taxon>Pseudomonadota</taxon>
        <taxon>Gammaproteobacteria</taxon>
        <taxon>Enterobacterales</taxon>
        <taxon>Morganellaceae</taxon>
        <taxon>Xenorhabdus</taxon>
    </lineage>
</organism>
<dbReference type="GO" id="GO:0003676">
    <property type="term" value="F:nucleic acid binding"/>
    <property type="evidence" value="ECO:0007669"/>
    <property type="project" value="InterPro"/>
</dbReference>
<dbReference type="Pfam" id="PF13592">
    <property type="entry name" value="HTH_33"/>
    <property type="match status" value="1"/>
</dbReference>
<dbReference type="SUPFAM" id="SSF46689">
    <property type="entry name" value="Homeodomain-like"/>
    <property type="match status" value="1"/>
</dbReference>
<dbReference type="SUPFAM" id="SSF53098">
    <property type="entry name" value="Ribonuclease H-like"/>
    <property type="match status" value="1"/>
</dbReference>
<name>A0A077QN06_XENBV</name>
<dbReference type="NCBIfam" id="NF033545">
    <property type="entry name" value="transpos_IS630"/>
    <property type="match status" value="1"/>
</dbReference>
<gene>
    <name evidence="3" type="ORF">XBI1_440020</name>
</gene>
<dbReference type="InterPro" id="IPR038717">
    <property type="entry name" value="Tc1-like_DDE_dom"/>
</dbReference>
<dbReference type="InterPro" id="IPR009057">
    <property type="entry name" value="Homeodomain-like_sf"/>
</dbReference>
<protein>
    <submittedName>
        <fullName evidence="3">Transposase</fullName>
    </submittedName>
</protein>
<dbReference type="HOGENOM" id="CLU_069627_0_0_6"/>
<dbReference type="InterPro" id="IPR025959">
    <property type="entry name" value="Winged_HTH_dom"/>
</dbReference>
<dbReference type="InterPro" id="IPR012337">
    <property type="entry name" value="RNaseH-like_sf"/>
</dbReference>
<evidence type="ECO:0000313" key="4">
    <source>
        <dbReference type="Proteomes" id="UP000028480"/>
    </source>
</evidence>
<evidence type="ECO:0000259" key="2">
    <source>
        <dbReference type="Pfam" id="PF13592"/>
    </source>
</evidence>
<dbReference type="Pfam" id="PF13358">
    <property type="entry name" value="DDE_3"/>
    <property type="match status" value="1"/>
</dbReference>
<dbReference type="InterPro" id="IPR047655">
    <property type="entry name" value="Transpos_IS630-like"/>
</dbReference>
<reference evidence="3" key="1">
    <citation type="submission" date="2013-07" db="EMBL/GenBank/DDBJ databases">
        <title>Sub-species coevolution in mutualistic symbiosis.</title>
        <authorList>
            <person name="Murfin K."/>
            <person name="Klassen J."/>
            <person name="Lee M."/>
            <person name="Forst S."/>
            <person name="Stock P."/>
            <person name="Goodrich-Blair H."/>
        </authorList>
    </citation>
    <scope>NUCLEOTIDE SEQUENCE [LARGE SCALE GENOMIC DNA]</scope>
    <source>
        <strain evidence="3">Intermedium</strain>
    </source>
</reference>
<sequence>MPIIAPIPRSERRQMKKFIHKTRDKDYARRLMALLMLHEGKTVSAISRTLHCSRSSVNRWINWFTLYGLEGLKSLPSGRPAIWNLAPLFSLLSFLLQHSPQDFGCLRSRWSIELITRIINELFGLSLSKSTFYRYFCQVGIVWRRAAPTVKKPDPEYDEKMAKITEALSNVSEPHPVFYEDEVDIDLNPKIGADWSDWCLKGQQKRVMTPGKNQKHYLAGCLDAQTGRVTYISGIKKNSDLFINMLKELNGQYRHAKNITLILDNYGIHKSRKVGAWLKQNPKFNLLFLPVYSPWINKIERLWQSLHETVTRNHCCQYMWQLLKCVEAFINAFSSGQQPGMRKMGVSLL</sequence>
<dbReference type="AlphaFoldDB" id="A0A077QN06"/>
<dbReference type="InterPro" id="IPR036397">
    <property type="entry name" value="RNaseH_sf"/>
</dbReference>
<comment type="caution">
    <text evidence="3">The sequence shown here is derived from an EMBL/GenBank/DDBJ whole genome shotgun (WGS) entry which is preliminary data.</text>
</comment>
<dbReference type="Pfam" id="PF13384">
    <property type="entry name" value="HTH_23"/>
    <property type="match status" value="1"/>
</dbReference>
<proteinExistence type="predicted"/>
<feature type="domain" description="Winged helix-turn helix" evidence="2">
    <location>
        <begin position="108"/>
        <end position="156"/>
    </location>
</feature>
<feature type="domain" description="Tc1-like transposase DDE" evidence="1">
    <location>
        <begin position="177"/>
        <end position="313"/>
    </location>
</feature>
<dbReference type="Gene3D" id="3.30.420.10">
    <property type="entry name" value="Ribonuclease H-like superfamily/Ribonuclease H"/>
    <property type="match status" value="1"/>
</dbReference>
<dbReference type="Proteomes" id="UP000028480">
    <property type="component" value="Unassembled WGS sequence"/>
</dbReference>
<dbReference type="RefSeq" id="WP_038181363.1">
    <property type="nucleotide sequence ID" value="NZ_CAWLWA010000035.1"/>
</dbReference>
<evidence type="ECO:0000259" key="1">
    <source>
        <dbReference type="Pfam" id="PF13358"/>
    </source>
</evidence>
<evidence type="ECO:0000313" key="3">
    <source>
        <dbReference type="EMBL" id="CDH34740.1"/>
    </source>
</evidence>